<accession>A0ACC5RB08</accession>
<evidence type="ECO:0000313" key="1">
    <source>
        <dbReference type="EMBL" id="MBK1869832.1"/>
    </source>
</evidence>
<proteinExistence type="predicted"/>
<protein>
    <submittedName>
        <fullName evidence="1">Creatininase</fullName>
        <ecNumber evidence="1">3.5.2.10</ecNumber>
    </submittedName>
</protein>
<gene>
    <name evidence="1" type="ORF">JHL16_25945</name>
</gene>
<organism evidence="1 2">
    <name type="scientific">Taklimakanibacter albus</name>
    <dbReference type="NCBI Taxonomy" id="2800327"/>
    <lineage>
        <taxon>Bacteria</taxon>
        <taxon>Pseudomonadati</taxon>
        <taxon>Pseudomonadota</taxon>
        <taxon>Alphaproteobacteria</taxon>
        <taxon>Hyphomicrobiales</taxon>
        <taxon>Aestuariivirgaceae</taxon>
        <taxon>Taklimakanibacter</taxon>
    </lineage>
</organism>
<keyword evidence="1" id="KW-0378">Hydrolase</keyword>
<dbReference type="Proteomes" id="UP000616151">
    <property type="component" value="Unassembled WGS sequence"/>
</dbReference>
<keyword evidence="2" id="KW-1185">Reference proteome</keyword>
<sequence length="259" mass="28499">MTSVHIAELSWTAYDEKLKRDNPVIILPVGSLEQHGPHSPLATDTIIPQEIGIAVAETIDGLIAPPIAYGYKSMPRTGGGNHFPGTTSLDGDTLVRLTRDILCEFARHGARRLLILDSHYENEMFLIEGIDLALKDLKSWGIDDLRIMKVRYFEFVSEATLATVFPDGFPGWPLEHAGVMTTSVLLHRRPDLVHMDKVPNQKPVIYPPYDLFPVDPKKGTQTGILATAKGATPEKGEILFKEYVAGISAATREAFGLNA</sequence>
<dbReference type="EC" id="3.5.2.10" evidence="1"/>
<evidence type="ECO:0000313" key="2">
    <source>
        <dbReference type="Proteomes" id="UP000616151"/>
    </source>
</evidence>
<reference evidence="1" key="1">
    <citation type="submission" date="2021-01" db="EMBL/GenBank/DDBJ databases">
        <authorList>
            <person name="Sun Q."/>
        </authorList>
    </citation>
    <scope>NUCLEOTIDE SEQUENCE</scope>
    <source>
        <strain evidence="1">YIM B02566</strain>
    </source>
</reference>
<dbReference type="EMBL" id="JAENHL010000008">
    <property type="protein sequence ID" value="MBK1869832.1"/>
    <property type="molecule type" value="Genomic_DNA"/>
</dbReference>
<name>A0ACC5RB08_9HYPH</name>
<comment type="caution">
    <text evidence="1">The sequence shown here is derived from an EMBL/GenBank/DDBJ whole genome shotgun (WGS) entry which is preliminary data.</text>
</comment>